<gene>
    <name evidence="1" type="ORF">G3569_13595</name>
</gene>
<keyword evidence="2" id="KW-1185">Reference proteome</keyword>
<dbReference type="AlphaFoldDB" id="A0A6M1T5L4"/>
<organism evidence="1 2">
    <name type="scientific">Fodinibius halophilus</name>
    <dbReference type="NCBI Taxonomy" id="1736908"/>
    <lineage>
        <taxon>Bacteria</taxon>
        <taxon>Pseudomonadati</taxon>
        <taxon>Balneolota</taxon>
        <taxon>Balneolia</taxon>
        <taxon>Balneolales</taxon>
        <taxon>Balneolaceae</taxon>
        <taxon>Fodinibius</taxon>
    </lineage>
</organism>
<sequence>MNTLKRILFFTCLLSLFFSKKQLYPQQAQFNDNHIYVSTAWLTGQASASNKSDHNSIFPDFISVNSKALELGYKMDRLKIGLAGVWGSGDSSQAVYQKMLTNYWNLSVILGLNSYTEIGKVILEADAKIGPGILRYSRKKTNSSSIETNHYASIFLGLTGTVGFKINNMAITLTPAADMIYCKNVLTYSYGGGIGLKFYL</sequence>
<name>A0A6M1T5L4_9BACT</name>
<dbReference type="Proteomes" id="UP000479132">
    <property type="component" value="Unassembled WGS sequence"/>
</dbReference>
<dbReference type="RefSeq" id="WP_165270083.1">
    <property type="nucleotide sequence ID" value="NZ_JAALLS010000019.1"/>
</dbReference>
<comment type="caution">
    <text evidence="1">The sequence shown here is derived from an EMBL/GenBank/DDBJ whole genome shotgun (WGS) entry which is preliminary data.</text>
</comment>
<evidence type="ECO:0000313" key="2">
    <source>
        <dbReference type="Proteomes" id="UP000479132"/>
    </source>
</evidence>
<proteinExistence type="predicted"/>
<evidence type="ECO:0000313" key="1">
    <source>
        <dbReference type="EMBL" id="NGP89387.1"/>
    </source>
</evidence>
<accession>A0A6M1T5L4</accession>
<dbReference type="EMBL" id="JAALLS010000019">
    <property type="protein sequence ID" value="NGP89387.1"/>
    <property type="molecule type" value="Genomic_DNA"/>
</dbReference>
<reference evidence="1 2" key="1">
    <citation type="submission" date="2020-02" db="EMBL/GenBank/DDBJ databases">
        <title>Aliifodinibius halophilus 2W32, complete genome.</title>
        <authorList>
            <person name="Li Y."/>
            <person name="Wu S."/>
        </authorList>
    </citation>
    <scope>NUCLEOTIDE SEQUENCE [LARGE SCALE GENOMIC DNA]</scope>
    <source>
        <strain evidence="1 2">2W32</strain>
    </source>
</reference>
<protein>
    <submittedName>
        <fullName evidence="1">Uncharacterized protein</fullName>
    </submittedName>
</protein>